<reference evidence="1 2" key="1">
    <citation type="submission" date="2022-10" db="EMBL/GenBank/DDBJ databases">
        <title>Comparative genomics and taxonomic characterization of three novel marine species of genus Reichenbachiella exhibiting antioxidant and polysaccharide degradation activities.</title>
        <authorList>
            <person name="Muhammad N."/>
            <person name="Lee Y.-J."/>
            <person name="Ko J."/>
            <person name="Kim S.-G."/>
        </authorList>
    </citation>
    <scope>NUCLEOTIDE SEQUENCE [LARGE SCALE GENOMIC DNA]</scope>
    <source>
        <strain evidence="1 2">ABR2-5</strain>
    </source>
</reference>
<proteinExistence type="predicted"/>
<name>A0ABT3CXH3_9BACT</name>
<comment type="caution">
    <text evidence="1">The sequence shown here is derived from an EMBL/GenBank/DDBJ whole genome shotgun (WGS) entry which is preliminary data.</text>
</comment>
<dbReference type="EMBL" id="JAOYOD010000001">
    <property type="protein sequence ID" value="MCV9388401.1"/>
    <property type="molecule type" value="Genomic_DNA"/>
</dbReference>
<gene>
    <name evidence="1" type="ORF">N7U62_17085</name>
</gene>
<protein>
    <recommendedName>
        <fullName evidence="3">DUF4412 domain-containing protein</fullName>
    </recommendedName>
</protein>
<sequence>MYKIFFITLLSIVSLNSVAQKILEPSKIYGAGEWVIVPEHGLELKIPENWNGYLARGTGIFRLDCDTTEASVLYFVHQQSESQIKSNWAKGFELASGLEVKLSDSVVTTESGMHARVHSTGSVKSRGYLLAKCGNFGNCITALMFTPAAYFKSFVNRQMAFLDALAFREPIERKEVFDWRKNLTGKMIFTYERQGSSTLEDKIWLDYNCSFKSKSDRTGIFKGTAGKYKGKKKGIYTIKNETSEQPAQLILDFDKLPSITFTLEIRDHKYYINDRPFFYSEM</sequence>
<dbReference type="RefSeq" id="WP_264139266.1">
    <property type="nucleotide sequence ID" value="NZ_JAOYOD010000001.1"/>
</dbReference>
<evidence type="ECO:0000313" key="2">
    <source>
        <dbReference type="Proteomes" id="UP001300692"/>
    </source>
</evidence>
<keyword evidence="2" id="KW-1185">Reference proteome</keyword>
<evidence type="ECO:0008006" key="3">
    <source>
        <dbReference type="Google" id="ProtNLM"/>
    </source>
</evidence>
<organism evidence="1 2">
    <name type="scientific">Reichenbachiella ulvae</name>
    <dbReference type="NCBI Taxonomy" id="2980104"/>
    <lineage>
        <taxon>Bacteria</taxon>
        <taxon>Pseudomonadati</taxon>
        <taxon>Bacteroidota</taxon>
        <taxon>Cytophagia</taxon>
        <taxon>Cytophagales</taxon>
        <taxon>Reichenbachiellaceae</taxon>
        <taxon>Reichenbachiella</taxon>
    </lineage>
</organism>
<dbReference type="Proteomes" id="UP001300692">
    <property type="component" value="Unassembled WGS sequence"/>
</dbReference>
<accession>A0ABT3CXH3</accession>
<evidence type="ECO:0000313" key="1">
    <source>
        <dbReference type="EMBL" id="MCV9388401.1"/>
    </source>
</evidence>